<dbReference type="EMBL" id="WNXQ01000007">
    <property type="protein sequence ID" value="MWB78978.1"/>
    <property type="molecule type" value="Genomic_DNA"/>
</dbReference>
<accession>A0A844WD05</accession>
<dbReference type="RefSeq" id="WP_160383186.1">
    <property type="nucleotide sequence ID" value="NZ_WNXQ01000007.1"/>
</dbReference>
<evidence type="ECO:0000313" key="3">
    <source>
        <dbReference type="EMBL" id="MWB78978.1"/>
    </source>
</evidence>
<gene>
    <name evidence="3" type="ORF">GLS40_13145</name>
</gene>
<dbReference type="AlphaFoldDB" id="A0A844WD05"/>
<keyword evidence="1" id="KW-0812">Transmembrane</keyword>
<evidence type="ECO:0008006" key="5">
    <source>
        <dbReference type="Google" id="ProtNLM"/>
    </source>
</evidence>
<feature type="transmembrane region" description="Helical" evidence="1">
    <location>
        <begin position="394"/>
        <end position="416"/>
    </location>
</feature>
<feature type="transmembrane region" description="Helical" evidence="1">
    <location>
        <begin position="428"/>
        <end position="451"/>
    </location>
</feature>
<feature type="signal peptide" evidence="2">
    <location>
        <begin position="1"/>
        <end position="20"/>
    </location>
</feature>
<feature type="transmembrane region" description="Helical" evidence="1">
    <location>
        <begin position="111"/>
        <end position="129"/>
    </location>
</feature>
<name>A0A844WD05_9RHOB</name>
<organism evidence="3 4">
    <name type="scientific">Pseudooceanicola pacificus</name>
    <dbReference type="NCBI Taxonomy" id="2676438"/>
    <lineage>
        <taxon>Bacteria</taxon>
        <taxon>Pseudomonadati</taxon>
        <taxon>Pseudomonadota</taxon>
        <taxon>Alphaproteobacteria</taxon>
        <taxon>Rhodobacterales</taxon>
        <taxon>Paracoccaceae</taxon>
        <taxon>Pseudooceanicola</taxon>
    </lineage>
</organism>
<keyword evidence="1" id="KW-1133">Transmembrane helix</keyword>
<keyword evidence="2" id="KW-0732">Signal</keyword>
<sequence length="456" mass="48852">MTRRWLLPLLLLPGRASAHASEQGFVLLLPTDLYIAGGVASVIATVILIALVPPGAARALFRPVRVAPRPAGPGAPVAGGIGLAVFLWMVAEGVTRSQDPTHNAMPLMLWSGFWIFLLTAQGLFGDIWRRANPWVALWWLRRRRHARLHLPRRLGAWPAVAMLMVFAAFLLADPAPAAPERLARIAAVYWAVNMAGVMACGPRWLFRVEPLSVLARAYAGMAPFGRRRGGIAIGLPGWRWIAAPRPATGMAVFLILALGIGTFDGLNETFWWFGLIGVNPLEFSGRSSVVGTSLAGLAAACLLLVAAFAATIKAGLILAESDLPLALAFRALAPSILPIALGYHVAHYLPTALVDGQYLGLQLNDPFGQGWNLLGLAGHRVTTGFFNTRDTVQVIWLSQAAAVVLGHMIAVLMAHVRALSLFGTHGKAAVSQIPLALFMVIYTLFGLWLLASPRGG</sequence>
<protein>
    <recommendedName>
        <fullName evidence="5">Fenitrothion hydrolase</fullName>
    </recommendedName>
</protein>
<feature type="transmembrane region" description="Helical" evidence="1">
    <location>
        <begin position="251"/>
        <end position="274"/>
    </location>
</feature>
<proteinExistence type="predicted"/>
<evidence type="ECO:0000313" key="4">
    <source>
        <dbReference type="Proteomes" id="UP000443843"/>
    </source>
</evidence>
<keyword evidence="1" id="KW-0472">Membrane</keyword>
<evidence type="ECO:0000256" key="1">
    <source>
        <dbReference type="SAM" id="Phobius"/>
    </source>
</evidence>
<feature type="chain" id="PRO_5033042600" description="Fenitrothion hydrolase" evidence="2">
    <location>
        <begin position="21"/>
        <end position="456"/>
    </location>
</feature>
<feature type="transmembrane region" description="Helical" evidence="1">
    <location>
        <begin position="73"/>
        <end position="91"/>
    </location>
</feature>
<keyword evidence="4" id="KW-1185">Reference proteome</keyword>
<dbReference type="Proteomes" id="UP000443843">
    <property type="component" value="Unassembled WGS sequence"/>
</dbReference>
<reference evidence="3 4" key="1">
    <citation type="submission" date="2019-11" db="EMBL/GenBank/DDBJ databases">
        <title>Pseudooceanicola pacifica sp. nov., isolated from deep-sea sediment of the Pacific Ocean.</title>
        <authorList>
            <person name="Lyu L."/>
        </authorList>
    </citation>
    <scope>NUCLEOTIDE SEQUENCE [LARGE SCALE GENOMIC DNA]</scope>
    <source>
        <strain evidence="3 4">216_PA32_1</strain>
    </source>
</reference>
<evidence type="ECO:0000256" key="2">
    <source>
        <dbReference type="SAM" id="SignalP"/>
    </source>
</evidence>
<feature type="transmembrane region" description="Helical" evidence="1">
    <location>
        <begin position="150"/>
        <end position="172"/>
    </location>
</feature>
<comment type="caution">
    <text evidence="3">The sequence shown here is derived from an EMBL/GenBank/DDBJ whole genome shotgun (WGS) entry which is preliminary data.</text>
</comment>
<feature type="transmembrane region" description="Helical" evidence="1">
    <location>
        <begin position="294"/>
        <end position="318"/>
    </location>
</feature>
<feature type="transmembrane region" description="Helical" evidence="1">
    <location>
        <begin position="34"/>
        <end position="52"/>
    </location>
</feature>
<feature type="transmembrane region" description="Helical" evidence="1">
    <location>
        <begin position="187"/>
        <end position="206"/>
    </location>
</feature>